<dbReference type="SMART" id="SM00239">
    <property type="entry name" value="C2"/>
    <property type="match status" value="1"/>
</dbReference>
<feature type="compositionally biased region" description="Pro residues" evidence="3">
    <location>
        <begin position="837"/>
        <end position="856"/>
    </location>
</feature>
<dbReference type="GO" id="GO:0005519">
    <property type="term" value="F:cytoskeletal regulatory protein binding"/>
    <property type="evidence" value="ECO:0007669"/>
    <property type="project" value="InterPro"/>
</dbReference>
<dbReference type="PhylomeDB" id="A0A0D2WJ69"/>
<feature type="compositionally biased region" description="Low complexity" evidence="3">
    <location>
        <begin position="232"/>
        <end position="245"/>
    </location>
</feature>
<dbReference type="Gene3D" id="2.60.40.150">
    <property type="entry name" value="C2 domain"/>
    <property type="match status" value="1"/>
</dbReference>
<dbReference type="Proteomes" id="UP000008743">
    <property type="component" value="Unassembled WGS sequence"/>
</dbReference>
<dbReference type="SMART" id="SM00806">
    <property type="entry name" value="AIP3"/>
    <property type="match status" value="1"/>
</dbReference>
<feature type="compositionally biased region" description="Low complexity" evidence="3">
    <location>
        <begin position="106"/>
        <end position="131"/>
    </location>
</feature>
<dbReference type="Gene3D" id="1.20.58.1540">
    <property type="entry name" value="Actin interacting protein 3, C-terminal domain"/>
    <property type="match status" value="1"/>
</dbReference>
<gene>
    <name evidence="5" type="ORF">CAOG_000813</name>
</gene>
<evidence type="ECO:0000256" key="3">
    <source>
        <dbReference type="SAM" id="MobiDB-lite"/>
    </source>
</evidence>
<keyword evidence="1 2" id="KW-0175">Coiled coil</keyword>
<dbReference type="eggNOG" id="ENOG502QS95">
    <property type="taxonomic scope" value="Eukaryota"/>
</dbReference>
<dbReference type="PANTHER" id="PTHR22741:SF10">
    <property type="entry name" value="COILED-COIL DOMAIN-CONTAINING PROTEIN CG32809"/>
    <property type="match status" value="1"/>
</dbReference>
<feature type="compositionally biased region" description="Low complexity" evidence="3">
    <location>
        <begin position="385"/>
        <end position="399"/>
    </location>
</feature>
<feature type="compositionally biased region" description="Low complexity" evidence="3">
    <location>
        <begin position="267"/>
        <end position="277"/>
    </location>
</feature>
<evidence type="ECO:0000313" key="5">
    <source>
        <dbReference type="EMBL" id="KJE89318.1"/>
    </source>
</evidence>
<dbReference type="Pfam" id="PF03915">
    <property type="entry name" value="AIP3"/>
    <property type="match status" value="1"/>
</dbReference>
<reference evidence="6" key="1">
    <citation type="submission" date="2011-02" db="EMBL/GenBank/DDBJ databases">
        <title>The Genome Sequence of Capsaspora owczarzaki ATCC 30864.</title>
        <authorList>
            <person name="Russ C."/>
            <person name="Cuomo C."/>
            <person name="Burger G."/>
            <person name="Gray M.W."/>
            <person name="Holland P.W.H."/>
            <person name="King N."/>
            <person name="Lang F.B.F."/>
            <person name="Roger A.J."/>
            <person name="Ruiz-Trillo I."/>
            <person name="Young S.K."/>
            <person name="Zeng Q."/>
            <person name="Gargeya S."/>
            <person name="Alvarado L."/>
            <person name="Berlin A."/>
            <person name="Chapman S.B."/>
            <person name="Chen Z."/>
            <person name="Freedman E."/>
            <person name="Gellesch M."/>
            <person name="Goldberg J."/>
            <person name="Griggs A."/>
            <person name="Gujja S."/>
            <person name="Heilman E."/>
            <person name="Heiman D."/>
            <person name="Howarth C."/>
            <person name="Mehta T."/>
            <person name="Neiman D."/>
            <person name="Pearson M."/>
            <person name="Roberts A."/>
            <person name="Saif S."/>
            <person name="Shea T."/>
            <person name="Shenoy N."/>
            <person name="Sisk P."/>
            <person name="Stolte C."/>
            <person name="Sykes S."/>
            <person name="White J."/>
            <person name="Yandava C."/>
            <person name="Haas B."/>
            <person name="Nusbaum C."/>
            <person name="Birren B."/>
        </authorList>
    </citation>
    <scope>NUCLEOTIDE SEQUENCE</scope>
    <source>
        <strain evidence="6">ATCC 30864</strain>
    </source>
</reference>
<dbReference type="InterPro" id="IPR035892">
    <property type="entry name" value="C2_domain_sf"/>
</dbReference>
<feature type="region of interest" description="Disordered" evidence="3">
    <location>
        <begin position="835"/>
        <end position="867"/>
    </location>
</feature>
<feature type="region of interest" description="Disordered" evidence="3">
    <location>
        <begin position="559"/>
        <end position="590"/>
    </location>
</feature>
<evidence type="ECO:0000256" key="1">
    <source>
        <dbReference type="ARBA" id="ARBA00023054"/>
    </source>
</evidence>
<evidence type="ECO:0000313" key="6">
    <source>
        <dbReference type="Proteomes" id="UP000008743"/>
    </source>
</evidence>
<feature type="region of interest" description="Disordered" evidence="3">
    <location>
        <begin position="612"/>
        <end position="709"/>
    </location>
</feature>
<dbReference type="GO" id="GO:0051286">
    <property type="term" value="C:cell tip"/>
    <property type="evidence" value="ECO:0007669"/>
    <property type="project" value="TreeGrafter"/>
</dbReference>
<dbReference type="Pfam" id="PF00168">
    <property type="entry name" value="C2"/>
    <property type="match status" value="1"/>
</dbReference>
<dbReference type="AlphaFoldDB" id="A0A0D2WJ69"/>
<organism evidence="5 6">
    <name type="scientific">Capsaspora owczarzaki (strain ATCC 30864)</name>
    <dbReference type="NCBI Taxonomy" id="595528"/>
    <lineage>
        <taxon>Eukaryota</taxon>
        <taxon>Filasterea</taxon>
        <taxon>Capsaspora</taxon>
    </lineage>
</organism>
<dbReference type="InterPro" id="IPR022782">
    <property type="entry name" value="AIP3-like_C"/>
</dbReference>
<dbReference type="InParanoid" id="A0A0D2WJ69"/>
<feature type="region of interest" description="Disordered" evidence="3">
    <location>
        <begin position="98"/>
        <end position="357"/>
    </location>
</feature>
<dbReference type="InterPro" id="IPR000008">
    <property type="entry name" value="C2_dom"/>
</dbReference>
<feature type="compositionally biased region" description="Polar residues" evidence="3">
    <location>
        <begin position="165"/>
        <end position="176"/>
    </location>
</feature>
<proteinExistence type="predicted"/>
<feature type="domain" description="C2" evidence="4">
    <location>
        <begin position="413"/>
        <end position="537"/>
    </location>
</feature>
<feature type="compositionally biased region" description="Low complexity" evidence="3">
    <location>
        <begin position="322"/>
        <end position="339"/>
    </location>
</feature>
<accession>A0A0D2WJ69</accession>
<name>A0A0D2WJ69_CAPO3</name>
<feature type="compositionally biased region" description="Acidic residues" evidence="3">
    <location>
        <begin position="145"/>
        <end position="160"/>
    </location>
</feature>
<feature type="region of interest" description="Disordered" evidence="3">
    <location>
        <begin position="1"/>
        <end position="63"/>
    </location>
</feature>
<dbReference type="OrthoDB" id="783096at2759"/>
<feature type="compositionally biased region" description="Basic residues" evidence="3">
    <location>
        <begin position="211"/>
        <end position="221"/>
    </location>
</feature>
<dbReference type="GO" id="GO:0005737">
    <property type="term" value="C:cytoplasm"/>
    <property type="evidence" value="ECO:0007669"/>
    <property type="project" value="TreeGrafter"/>
</dbReference>
<feature type="compositionally biased region" description="Polar residues" evidence="3">
    <location>
        <begin position="564"/>
        <end position="575"/>
    </location>
</feature>
<dbReference type="InterPro" id="IPR051825">
    <property type="entry name" value="SRCIN1"/>
</dbReference>
<dbReference type="PROSITE" id="PS50004">
    <property type="entry name" value="C2"/>
    <property type="match status" value="1"/>
</dbReference>
<protein>
    <recommendedName>
        <fullName evidence="4">C2 domain-containing protein</fullName>
    </recommendedName>
</protein>
<sequence length="1161" mass="124315">MAKKKKSGSTPAASAQQQQQQQKKSESRRGSSAQLIDDENDLPELDAVPVPVPVPVPEASVDTSTRTSCTHALYFWAAMCVFQSATTALPLQSELNTATATPTNREASSAASSSSSDPVPAEPAAAPDADVQQPTTTTADKQPPTEDEDDEPPPLEEATDDELHSTLQGDQSAPSPDNSKDNKNNNDDEANTAAADPINGEHLPDIEKTGAKRSFKNRRGARGATISISRDAAVVVAARRAAQQAEISDSDSDSELATQPIPDSEAEATTPTATSATLQEKRVVDRAASMPSLFSRGKNPKHQTISQSSGLAIPPPSDADRAAAASSSAASSASAHPPAGGAGQVFSEPSSPTALQPAHPHILAHASLSKATAQSAARGLQRQHSLQQSSPGSPAPANSSSRLLEIANLFISSMNKSTTSLPGDILSDSVEVHLMEAQDLPVKDPNTQGSPYCKIRCGSQKYRTKTAARGDVPQWREWLTIDLHASHSTMMDVMVLDHEYAAASAVGSPVQSSSSVIGKVSFDLSTLPADTWIEKWLDLVNAPSGRLHFKFRRNVTRAAGADSGVSTPPSAPSETDGSETEASAEGRLARARQSSIMRKYISMWRSQYPGHEGVQNLATDKPAEGDGSAAGTPLDLQASGPGPLSPLATSSPVQVAANLPTSPTTKSPISPMPFSSGAAKPAELGGPVAPTPVAAAAPTTTEASKPKRMNAAQRRASVHYRTIGHSVLSLKLFLCAFGDTKRIDYAGVVDRLGLKEAFLEAYTGNEFPDNFPAIYIRDKSVDVFYELENYTEVTDGAVLRLHMPQSAQRNSAAVEERLNAMQKTLDEVLKHVSTKPVAPPLPAAPPPATPAPPPTATPATTSSSSVQQVAKVNIAPALAEVDRVRRQVAVLRQTYRDQHKSAMATMSATFTQLSSTLKTVMGENAGHLFKRTQLGTRKDSHTARIDTLVQRITDTETLVNELTREVVVHKCKPDMKMMETLMTDLDRLDTDINGAKDTFDDLERAFKAVWAKELKNVVNEEAYFKTANDDLDDLDGQYDDLANTVKTLHQLIAVQATLPSRTRDFGVENLEDRKSAVGGILQEITMLAPDHEARLKRIEVIEHLRVKQREVSRASSPLLEFENELTSKGSALRKTGGVDEVERKRKIRDQEFFKSSGKPEA</sequence>
<dbReference type="STRING" id="595528.A0A0D2WJ69"/>
<feature type="coiled-coil region" evidence="2">
    <location>
        <begin position="945"/>
        <end position="1005"/>
    </location>
</feature>
<dbReference type="EMBL" id="KE346360">
    <property type="protein sequence ID" value="KJE89318.1"/>
    <property type="molecule type" value="Genomic_DNA"/>
</dbReference>
<dbReference type="SUPFAM" id="SSF49562">
    <property type="entry name" value="C2 domain (Calcium/lipid-binding domain, CaLB)"/>
    <property type="match status" value="1"/>
</dbReference>
<dbReference type="PANTHER" id="PTHR22741">
    <property type="entry name" value="P140CAP/SNIP-RELATED"/>
    <property type="match status" value="1"/>
</dbReference>
<feature type="region of interest" description="Disordered" evidence="3">
    <location>
        <begin position="369"/>
        <end position="399"/>
    </location>
</feature>
<evidence type="ECO:0000256" key="2">
    <source>
        <dbReference type="SAM" id="Coils"/>
    </source>
</evidence>
<feature type="compositionally biased region" description="Low complexity" evidence="3">
    <location>
        <begin position="660"/>
        <end position="673"/>
    </location>
</feature>
<evidence type="ECO:0000259" key="4">
    <source>
        <dbReference type="PROSITE" id="PS50004"/>
    </source>
</evidence>
<dbReference type="InterPro" id="IPR005613">
    <property type="entry name" value="AIP3_C"/>
</dbReference>
<keyword evidence="6" id="KW-1185">Reference proteome</keyword>
<feature type="compositionally biased region" description="Low complexity" evidence="3">
    <location>
        <begin position="687"/>
        <end position="701"/>
    </location>
</feature>
<dbReference type="GO" id="GO:0030010">
    <property type="term" value="P:establishment of cell polarity"/>
    <property type="evidence" value="ECO:0007669"/>
    <property type="project" value="TreeGrafter"/>
</dbReference>